<sequence>MKLAPWNIRGMNKVHKHKEVKAFLRMKKVSIMAVMEHKIMDPYYRSKKEPMRKTKQHPWVCSRVMVVLEEEDRIVISIVIDAEIRDFANFLNETGLSEFKYIRAEFTWTNGHICRKLDRGLFNVE</sequence>
<accession>A0ABS8S8X5</accession>
<organism evidence="1 2">
    <name type="scientific">Datura stramonium</name>
    <name type="common">Jimsonweed</name>
    <name type="synonym">Common thornapple</name>
    <dbReference type="NCBI Taxonomy" id="4076"/>
    <lineage>
        <taxon>Eukaryota</taxon>
        <taxon>Viridiplantae</taxon>
        <taxon>Streptophyta</taxon>
        <taxon>Embryophyta</taxon>
        <taxon>Tracheophyta</taxon>
        <taxon>Spermatophyta</taxon>
        <taxon>Magnoliopsida</taxon>
        <taxon>eudicotyledons</taxon>
        <taxon>Gunneridae</taxon>
        <taxon>Pentapetalae</taxon>
        <taxon>asterids</taxon>
        <taxon>lamiids</taxon>
        <taxon>Solanales</taxon>
        <taxon>Solanaceae</taxon>
        <taxon>Solanoideae</taxon>
        <taxon>Datureae</taxon>
        <taxon>Datura</taxon>
    </lineage>
</organism>
<dbReference type="EMBL" id="JACEIK010000337">
    <property type="protein sequence ID" value="MCD7455278.1"/>
    <property type="molecule type" value="Genomic_DNA"/>
</dbReference>
<gene>
    <name evidence="1" type="ORF">HAX54_027653</name>
</gene>
<comment type="caution">
    <text evidence="1">The sequence shown here is derived from an EMBL/GenBank/DDBJ whole genome shotgun (WGS) entry which is preliminary data.</text>
</comment>
<proteinExistence type="predicted"/>
<evidence type="ECO:0000313" key="2">
    <source>
        <dbReference type="Proteomes" id="UP000823775"/>
    </source>
</evidence>
<dbReference type="Proteomes" id="UP000823775">
    <property type="component" value="Unassembled WGS sequence"/>
</dbReference>
<protein>
    <submittedName>
        <fullName evidence="1">Uncharacterized protein</fullName>
    </submittedName>
</protein>
<keyword evidence="2" id="KW-1185">Reference proteome</keyword>
<name>A0ABS8S8X5_DATST</name>
<reference evidence="1 2" key="1">
    <citation type="journal article" date="2021" name="BMC Genomics">
        <title>Datura genome reveals duplications of psychoactive alkaloid biosynthetic genes and high mutation rate following tissue culture.</title>
        <authorList>
            <person name="Rajewski A."/>
            <person name="Carter-House D."/>
            <person name="Stajich J."/>
            <person name="Litt A."/>
        </authorList>
    </citation>
    <scope>NUCLEOTIDE SEQUENCE [LARGE SCALE GENOMIC DNA]</scope>
    <source>
        <strain evidence="1">AR-01</strain>
    </source>
</reference>
<evidence type="ECO:0000313" key="1">
    <source>
        <dbReference type="EMBL" id="MCD7455278.1"/>
    </source>
</evidence>